<protein>
    <submittedName>
        <fullName evidence="1">Uncharacterized protein</fullName>
    </submittedName>
</protein>
<dbReference type="Proteomes" id="UP000805193">
    <property type="component" value="Unassembled WGS sequence"/>
</dbReference>
<accession>A0AC60QL67</accession>
<dbReference type="EMBL" id="JABSTQ010007332">
    <property type="protein sequence ID" value="KAG0435882.1"/>
    <property type="molecule type" value="Genomic_DNA"/>
</dbReference>
<comment type="caution">
    <text evidence="1">The sequence shown here is derived from an EMBL/GenBank/DDBJ whole genome shotgun (WGS) entry which is preliminary data.</text>
</comment>
<sequence length="479" mass="53115">MLKTAQLDRLKSTEPGRAILRHVGYDTDSLPQIPLLSLEETTIQLTTLAPLPRNMGKDYEARRQHRAREHEVFVKDCTVNTTNLFVYTDAAIGKDDRTSIGIHILNTMTTSSRRINEERSTKEAELQAILEGARQAVCQQNAYTDPFDFIWVFTDSRDAYAECQDISSYNTTVRQLRTLAQFLALDGRTLQVGWVPGHSGIHGNEEAHNAAKATLESASVLPNQDQQGVSREGENNVLPFNPDAFLSLKKKHRREILAAQIPPDPHGTLPTRFSRADRVILRRIRTRTAMTPALQYKFGLTRRRGHSDDPPPVVAGECDRCKSGQQATLEHLVWGCTATERIRRRVGEEGNNLGTGGESVIGEGRGSLPTWRREEKTGMGEEERQGPKRAETELTVGVCVQACGSPFPRQRCVNWLSRAITTRVSLRNHPGIVIAQVIWPGLAVSTGLAPDLADGPLRGLPWARPGSPAPMFLPTFSLA</sequence>
<evidence type="ECO:0000313" key="2">
    <source>
        <dbReference type="Proteomes" id="UP000805193"/>
    </source>
</evidence>
<gene>
    <name evidence="1" type="ORF">HPB47_018266</name>
</gene>
<organism evidence="1 2">
    <name type="scientific">Ixodes persulcatus</name>
    <name type="common">Taiga tick</name>
    <dbReference type="NCBI Taxonomy" id="34615"/>
    <lineage>
        <taxon>Eukaryota</taxon>
        <taxon>Metazoa</taxon>
        <taxon>Ecdysozoa</taxon>
        <taxon>Arthropoda</taxon>
        <taxon>Chelicerata</taxon>
        <taxon>Arachnida</taxon>
        <taxon>Acari</taxon>
        <taxon>Parasitiformes</taxon>
        <taxon>Ixodida</taxon>
        <taxon>Ixodoidea</taxon>
        <taxon>Ixodidae</taxon>
        <taxon>Ixodinae</taxon>
        <taxon>Ixodes</taxon>
    </lineage>
</organism>
<proteinExistence type="predicted"/>
<name>A0AC60QL67_IXOPE</name>
<reference evidence="1 2" key="1">
    <citation type="journal article" date="2020" name="Cell">
        <title>Large-Scale Comparative Analyses of Tick Genomes Elucidate Their Genetic Diversity and Vector Capacities.</title>
        <authorList>
            <consortium name="Tick Genome and Microbiome Consortium (TIGMIC)"/>
            <person name="Jia N."/>
            <person name="Wang J."/>
            <person name="Shi W."/>
            <person name="Du L."/>
            <person name="Sun Y."/>
            <person name="Zhan W."/>
            <person name="Jiang J.F."/>
            <person name="Wang Q."/>
            <person name="Zhang B."/>
            <person name="Ji P."/>
            <person name="Bell-Sakyi L."/>
            <person name="Cui X.M."/>
            <person name="Yuan T.T."/>
            <person name="Jiang B.G."/>
            <person name="Yang W.F."/>
            <person name="Lam T.T."/>
            <person name="Chang Q.C."/>
            <person name="Ding S.J."/>
            <person name="Wang X.J."/>
            <person name="Zhu J.G."/>
            <person name="Ruan X.D."/>
            <person name="Zhao L."/>
            <person name="Wei J.T."/>
            <person name="Ye R.Z."/>
            <person name="Que T.C."/>
            <person name="Du C.H."/>
            <person name="Zhou Y.H."/>
            <person name="Cheng J.X."/>
            <person name="Dai P.F."/>
            <person name="Guo W.B."/>
            <person name="Han X.H."/>
            <person name="Huang E.J."/>
            <person name="Li L.F."/>
            <person name="Wei W."/>
            <person name="Gao Y.C."/>
            <person name="Liu J.Z."/>
            <person name="Shao H.Z."/>
            <person name="Wang X."/>
            <person name="Wang C.C."/>
            <person name="Yang T.C."/>
            <person name="Huo Q.B."/>
            <person name="Li W."/>
            <person name="Chen H.Y."/>
            <person name="Chen S.E."/>
            <person name="Zhou L.G."/>
            <person name="Ni X.B."/>
            <person name="Tian J.H."/>
            <person name="Sheng Y."/>
            <person name="Liu T."/>
            <person name="Pan Y.S."/>
            <person name="Xia L.Y."/>
            <person name="Li J."/>
            <person name="Zhao F."/>
            <person name="Cao W.C."/>
        </authorList>
    </citation>
    <scope>NUCLEOTIDE SEQUENCE [LARGE SCALE GENOMIC DNA]</scope>
    <source>
        <strain evidence="1">Iper-2018</strain>
    </source>
</reference>
<evidence type="ECO:0000313" key="1">
    <source>
        <dbReference type="EMBL" id="KAG0435882.1"/>
    </source>
</evidence>
<keyword evidence="2" id="KW-1185">Reference proteome</keyword>